<keyword evidence="3" id="KW-1185">Reference proteome</keyword>
<evidence type="ECO:0000313" key="2">
    <source>
        <dbReference type="EMBL" id="EYB81427.1"/>
    </source>
</evidence>
<comment type="caution">
    <text evidence="2">The sequence shown here is derived from an EMBL/GenBank/DDBJ whole genome shotgun (WGS) entry which is preliminary data.</text>
</comment>
<dbReference type="AlphaFoldDB" id="A0A016RTJ1"/>
<feature type="compositionally biased region" description="Basic and acidic residues" evidence="1">
    <location>
        <begin position="41"/>
        <end position="51"/>
    </location>
</feature>
<reference evidence="3" key="1">
    <citation type="journal article" date="2015" name="Nat. Genet.">
        <title>The genome and transcriptome of the zoonotic hookworm Ancylostoma ceylanicum identify infection-specific gene families.</title>
        <authorList>
            <person name="Schwarz E.M."/>
            <person name="Hu Y."/>
            <person name="Antoshechkin I."/>
            <person name="Miller M.M."/>
            <person name="Sternberg P.W."/>
            <person name="Aroian R.V."/>
        </authorList>
    </citation>
    <scope>NUCLEOTIDE SEQUENCE</scope>
    <source>
        <strain evidence="3">HY135</strain>
    </source>
</reference>
<dbReference type="EMBL" id="JARK01001720">
    <property type="protein sequence ID" value="EYB81427.1"/>
    <property type="molecule type" value="Genomic_DNA"/>
</dbReference>
<dbReference type="OrthoDB" id="10550177at2759"/>
<feature type="compositionally biased region" description="Basic and acidic residues" evidence="1">
    <location>
        <begin position="138"/>
        <end position="160"/>
    </location>
</feature>
<gene>
    <name evidence="2" type="primary">Acey_s0384.g408</name>
    <name evidence="2" type="ORF">Y032_0384g408</name>
</gene>
<accession>A0A016RTJ1</accession>
<sequence>MCTRRKRAAGETPPVKSFRAVLTAGKKVKAIGMDSGSLCEENVKHSEEVRGKTKPSNDLGGAAEEKKPQAMLASKPEPQDQQPKSQGETGGFEHAGEGYENFGPPQESAPEDPIPPAALEAAALRTALPAMPVVEGAKQSEKSRQRRKSTIERLFPDKTQDNSGKAYMAKALRATKRAEVAV</sequence>
<feature type="region of interest" description="Disordered" evidence="1">
    <location>
        <begin position="32"/>
        <end position="166"/>
    </location>
</feature>
<organism evidence="2 3">
    <name type="scientific">Ancylostoma ceylanicum</name>
    <dbReference type="NCBI Taxonomy" id="53326"/>
    <lineage>
        <taxon>Eukaryota</taxon>
        <taxon>Metazoa</taxon>
        <taxon>Ecdysozoa</taxon>
        <taxon>Nematoda</taxon>
        <taxon>Chromadorea</taxon>
        <taxon>Rhabditida</taxon>
        <taxon>Rhabditina</taxon>
        <taxon>Rhabditomorpha</taxon>
        <taxon>Strongyloidea</taxon>
        <taxon>Ancylostomatidae</taxon>
        <taxon>Ancylostomatinae</taxon>
        <taxon>Ancylostoma</taxon>
    </lineage>
</organism>
<protein>
    <submittedName>
        <fullName evidence="2">Uncharacterized protein</fullName>
    </submittedName>
</protein>
<name>A0A016RTJ1_9BILA</name>
<evidence type="ECO:0000256" key="1">
    <source>
        <dbReference type="SAM" id="MobiDB-lite"/>
    </source>
</evidence>
<dbReference type="Proteomes" id="UP000024635">
    <property type="component" value="Unassembled WGS sequence"/>
</dbReference>
<proteinExistence type="predicted"/>
<evidence type="ECO:0000313" key="3">
    <source>
        <dbReference type="Proteomes" id="UP000024635"/>
    </source>
</evidence>
<feature type="compositionally biased region" description="Low complexity" evidence="1">
    <location>
        <begin position="117"/>
        <end position="132"/>
    </location>
</feature>